<keyword evidence="7" id="KW-1133">Transmembrane helix</keyword>
<dbReference type="InterPro" id="IPR000719">
    <property type="entry name" value="Prot_kinase_dom"/>
</dbReference>
<dbReference type="Gene3D" id="1.10.510.10">
    <property type="entry name" value="Transferase(Phosphotransferase) domain 1"/>
    <property type="match status" value="1"/>
</dbReference>
<keyword evidence="10" id="KW-1185">Reference proteome</keyword>
<name>A0ABV8JDH4_9BACL</name>
<feature type="transmembrane region" description="Helical" evidence="7">
    <location>
        <begin position="331"/>
        <end position="351"/>
    </location>
</feature>
<feature type="binding site" evidence="5">
    <location>
        <position position="41"/>
    </location>
    <ligand>
        <name>ATP</name>
        <dbReference type="ChEBI" id="CHEBI:30616"/>
    </ligand>
</feature>
<evidence type="ECO:0000256" key="5">
    <source>
        <dbReference type="PROSITE-ProRule" id="PRU10141"/>
    </source>
</evidence>
<dbReference type="PANTHER" id="PTHR43289:SF34">
    <property type="entry name" value="SERINE_THREONINE-PROTEIN KINASE YBDM-RELATED"/>
    <property type="match status" value="1"/>
</dbReference>
<keyword evidence="1" id="KW-0808">Transferase</keyword>
<evidence type="ECO:0000256" key="7">
    <source>
        <dbReference type="SAM" id="Phobius"/>
    </source>
</evidence>
<keyword evidence="3 9" id="KW-0418">Kinase</keyword>
<keyword evidence="7" id="KW-0472">Membrane</keyword>
<dbReference type="PANTHER" id="PTHR43289">
    <property type="entry name" value="MITOGEN-ACTIVATED PROTEIN KINASE KINASE KINASE 20-RELATED"/>
    <property type="match status" value="1"/>
</dbReference>
<comment type="caution">
    <text evidence="9">The sequence shown here is derived from an EMBL/GenBank/DDBJ whole genome shotgun (WGS) entry which is preliminary data.</text>
</comment>
<evidence type="ECO:0000313" key="9">
    <source>
        <dbReference type="EMBL" id="MFC4076365.1"/>
    </source>
</evidence>
<evidence type="ECO:0000313" key="10">
    <source>
        <dbReference type="Proteomes" id="UP001595843"/>
    </source>
</evidence>
<dbReference type="SUPFAM" id="SSF56112">
    <property type="entry name" value="Protein kinase-like (PK-like)"/>
    <property type="match status" value="1"/>
</dbReference>
<keyword evidence="2 5" id="KW-0547">Nucleotide-binding</keyword>
<feature type="domain" description="Protein kinase" evidence="8">
    <location>
        <begin position="12"/>
        <end position="272"/>
    </location>
</feature>
<dbReference type="PROSITE" id="PS00107">
    <property type="entry name" value="PROTEIN_KINASE_ATP"/>
    <property type="match status" value="1"/>
</dbReference>
<dbReference type="InterPro" id="IPR017441">
    <property type="entry name" value="Protein_kinase_ATP_BS"/>
</dbReference>
<organism evidence="9 10">
    <name type="scientific">Salinithrix halophila</name>
    <dbReference type="NCBI Taxonomy" id="1485204"/>
    <lineage>
        <taxon>Bacteria</taxon>
        <taxon>Bacillati</taxon>
        <taxon>Bacillota</taxon>
        <taxon>Bacilli</taxon>
        <taxon>Bacillales</taxon>
        <taxon>Thermoactinomycetaceae</taxon>
        <taxon>Salinithrix</taxon>
    </lineage>
</organism>
<dbReference type="Pfam" id="PF00069">
    <property type="entry name" value="Pkinase"/>
    <property type="match status" value="1"/>
</dbReference>
<dbReference type="Proteomes" id="UP001595843">
    <property type="component" value="Unassembled WGS sequence"/>
</dbReference>
<feature type="region of interest" description="Disordered" evidence="6">
    <location>
        <begin position="358"/>
        <end position="435"/>
    </location>
</feature>
<protein>
    <submittedName>
        <fullName evidence="9">Protein kinase</fullName>
    </submittedName>
</protein>
<feature type="compositionally biased region" description="Basic and acidic residues" evidence="6">
    <location>
        <begin position="372"/>
        <end position="401"/>
    </location>
</feature>
<dbReference type="GO" id="GO:0016301">
    <property type="term" value="F:kinase activity"/>
    <property type="evidence" value="ECO:0007669"/>
    <property type="project" value="UniProtKB-KW"/>
</dbReference>
<dbReference type="CDD" id="cd14014">
    <property type="entry name" value="STKc_PknB_like"/>
    <property type="match status" value="1"/>
</dbReference>
<evidence type="ECO:0000259" key="8">
    <source>
        <dbReference type="PROSITE" id="PS50011"/>
    </source>
</evidence>
<gene>
    <name evidence="9" type="ORF">ACFOUO_06010</name>
</gene>
<accession>A0ABV8JDH4</accession>
<dbReference type="SMART" id="SM00220">
    <property type="entry name" value="S_TKc"/>
    <property type="match status" value="1"/>
</dbReference>
<proteinExistence type="predicted"/>
<sequence>MSLEGKTLGGRYDILGRLGGGGMASVYLAQDQLLKRRVAVKVMNASLGYNGEFVRRFNREAKAAASMSHPNVVNVYDAGKDGSTHYMIMEYMEGASLMDLIQERGSLSPEEAIAIAIQICNGLAHAHQHGIVHRDIKPHNIMSTADGQFKVGDFGISRPTDATAITRTGFVMGSVHYFSPEQAKGGDVGPQSDLYSLGVVLYYMVTGRLPFDGTEAIAIALKHLQETVPDPRRWNASLGEGLCRVIRRSMAKSVRDRYRTAEMMKEDLQRALEDDGVGEIPFVPPSDQELDKRGSRRRIALHNRIKSIGAMVKPGWDRLFASFFQKKRLRWGVGGLAAFLFLMVVIGGFLLNQDNGGTASDGQMVTGNHEGYAADDRENKDKKEKPSSEQKEEEKPEREKPAQPLKQKNSGGGNHDWRKEIPPSTDGNDTFSNFVHTGRGGDYTVNMDVKSPPGQVFYNLYVVDKYGSEKVLDREAIPHNGTEEEFTPVQFSVHSPRILREEGMVKITLFREDLESGRSDIISYVLEMNEG</sequence>
<evidence type="ECO:0000256" key="1">
    <source>
        <dbReference type="ARBA" id="ARBA00022679"/>
    </source>
</evidence>
<keyword evidence="4 5" id="KW-0067">ATP-binding</keyword>
<feature type="compositionally biased region" description="Polar residues" evidence="6">
    <location>
        <begin position="425"/>
        <end position="435"/>
    </location>
</feature>
<evidence type="ECO:0000256" key="3">
    <source>
        <dbReference type="ARBA" id="ARBA00022777"/>
    </source>
</evidence>
<reference evidence="10" key="1">
    <citation type="journal article" date="2019" name="Int. J. Syst. Evol. Microbiol.">
        <title>The Global Catalogue of Microorganisms (GCM) 10K type strain sequencing project: providing services to taxonomists for standard genome sequencing and annotation.</title>
        <authorList>
            <consortium name="The Broad Institute Genomics Platform"/>
            <consortium name="The Broad Institute Genome Sequencing Center for Infectious Disease"/>
            <person name="Wu L."/>
            <person name="Ma J."/>
        </authorList>
    </citation>
    <scope>NUCLEOTIDE SEQUENCE [LARGE SCALE GENOMIC DNA]</scope>
    <source>
        <strain evidence="10">IBRC-M 10813</strain>
    </source>
</reference>
<evidence type="ECO:0000256" key="2">
    <source>
        <dbReference type="ARBA" id="ARBA00022741"/>
    </source>
</evidence>
<evidence type="ECO:0000256" key="4">
    <source>
        <dbReference type="ARBA" id="ARBA00022840"/>
    </source>
</evidence>
<dbReference type="PROSITE" id="PS50011">
    <property type="entry name" value="PROTEIN_KINASE_DOM"/>
    <property type="match status" value="1"/>
</dbReference>
<dbReference type="InterPro" id="IPR011009">
    <property type="entry name" value="Kinase-like_dom_sf"/>
</dbReference>
<keyword evidence="7" id="KW-0812">Transmembrane</keyword>
<dbReference type="Gene3D" id="3.30.200.20">
    <property type="entry name" value="Phosphorylase Kinase, domain 1"/>
    <property type="match status" value="1"/>
</dbReference>
<dbReference type="RefSeq" id="WP_380703147.1">
    <property type="nucleotide sequence ID" value="NZ_JBHSAP010000007.1"/>
</dbReference>
<evidence type="ECO:0000256" key="6">
    <source>
        <dbReference type="SAM" id="MobiDB-lite"/>
    </source>
</evidence>
<dbReference type="EMBL" id="JBHSAP010000007">
    <property type="protein sequence ID" value="MFC4076365.1"/>
    <property type="molecule type" value="Genomic_DNA"/>
</dbReference>